<dbReference type="OrthoDB" id="436461at2"/>
<name>A0A177N2G7_9GAMM</name>
<dbReference type="InterPro" id="IPR018310">
    <property type="entry name" value="Put_endonuclease_Z1-dom"/>
</dbReference>
<feature type="domain" description="Putative endonuclease Z1" evidence="2">
    <location>
        <begin position="448"/>
        <end position="682"/>
    </location>
</feature>
<evidence type="ECO:0000313" key="3">
    <source>
        <dbReference type="EMBL" id="OAI12075.1"/>
    </source>
</evidence>
<reference evidence="3 4" key="1">
    <citation type="submission" date="2016-03" db="EMBL/GenBank/DDBJ databases">
        <authorList>
            <person name="Ploux O."/>
        </authorList>
    </citation>
    <scope>NUCLEOTIDE SEQUENCE [LARGE SCALE GENOMIC DNA]</scope>
    <source>
        <strain evidence="3 4">R-45378</strain>
    </source>
</reference>
<feature type="compositionally biased region" description="Basic and acidic residues" evidence="1">
    <location>
        <begin position="873"/>
        <end position="885"/>
    </location>
</feature>
<dbReference type="RefSeq" id="WP_064042132.1">
    <property type="nucleotide sequence ID" value="NZ_LUUJ01000113.1"/>
</dbReference>
<dbReference type="GO" id="GO:0004519">
    <property type="term" value="F:endonuclease activity"/>
    <property type="evidence" value="ECO:0007669"/>
    <property type="project" value="UniProtKB-KW"/>
</dbReference>
<dbReference type="AlphaFoldDB" id="A0A177N2G7"/>
<keyword evidence="3" id="KW-0255">Endonuclease</keyword>
<dbReference type="EMBL" id="LUUJ01000113">
    <property type="protein sequence ID" value="OAI12075.1"/>
    <property type="molecule type" value="Genomic_DNA"/>
</dbReference>
<sequence length="970" mass="109561">MAEPDENFQNIVKIVQVLLVADKDKSTITPALISEKIDLVILMNPQWAEDLDREGVIDELIRRNSQWIGQDTSLVSDVGHEDWLNSSRKQNWRYWQRYREWLEKKLSWKAIEALDKSSDSVLALLEDPTRTGRWDRRGLVVGHVQSGKTGNYTGLICKAADAGYKIIIVLAGLHNNLRSQTQIRLEEGFLGYETLTDRDIKSLLGVGEIDSDKEIHPNCATNRSNSGDFSKRVARNLAVSPEERPWLFVVKKNKTVLRELLKWIQNHAADTNLAASEGLAESHDDLPKVKKIVTKLPLLIIDDEADHASVDTQEQVFDAEGNPDDEHLPTTINRLIRRILHSFSKSAYVGYTATPFANIFIHERGETRDEGPDLFPSSFIINLAAPSNYIGPSKVFGLMNQEGLRSGLPLVRLVDDYATEDGRNGWMPQQHKNGHRPLHNGTENLPPSIIKAIDSFVLTCAVRQLDGQANEHCSMLVHVTRFNSVQKEVCRQVEEHIRHMRQRLHRNIEHEMILQRLKALWEEDFKPTSQAIRSIQPDQTSKGNVTWDDIQAALFDTISDIEIRMINGTAKDALDYDEHKGTGLKVIAIGGDKLARGLTLEGLCVSYFLRASRMYDTLMQMGRWFGYRPGYLDLCRLYTTAELSEWFGHIADAAEELREEFDLMVASGATPREYGLKVQSHPVLMVTSRLKMRAARDLWLSFSGQLLETVVFHTQVSIIQSNLKTTIDLLESLGKPTEANPERQTSKGTQKWSGFLWRDGTAIQVVDFLDGYITHPSSYKVKSNLIAEFIRSMNEVGELTNWTIALIGGGKLSYHDLNNEIRIDTIKRSNNGSYDAPYSIGRLLSPRDEFIDSDSKSWDAALEITKKAWKPDSGRLRDDKLREPPDVPNGPAIRELRGKGADGIKPSRDRGLLFLYLLEPSEKGAKLIEGTPPVVAFAVSFPGSTAGKQVLYKVNSVEWHQWEREYGPAE</sequence>
<dbReference type="Pfam" id="PF10593">
    <property type="entry name" value="Z1"/>
    <property type="match status" value="1"/>
</dbReference>
<accession>A0A177N2G7</accession>
<evidence type="ECO:0000259" key="2">
    <source>
        <dbReference type="Pfam" id="PF10593"/>
    </source>
</evidence>
<organism evidence="3 4">
    <name type="scientific">Methylomonas koyamae</name>
    <dbReference type="NCBI Taxonomy" id="702114"/>
    <lineage>
        <taxon>Bacteria</taxon>
        <taxon>Pseudomonadati</taxon>
        <taxon>Pseudomonadota</taxon>
        <taxon>Gammaproteobacteria</taxon>
        <taxon>Methylococcales</taxon>
        <taxon>Methylococcaceae</taxon>
        <taxon>Methylomonas</taxon>
    </lineage>
</organism>
<evidence type="ECO:0000256" key="1">
    <source>
        <dbReference type="SAM" id="MobiDB-lite"/>
    </source>
</evidence>
<feature type="region of interest" description="Disordered" evidence="1">
    <location>
        <begin position="873"/>
        <end position="902"/>
    </location>
</feature>
<comment type="caution">
    <text evidence="3">The sequence shown here is derived from an EMBL/GenBank/DDBJ whole genome shotgun (WGS) entry which is preliminary data.</text>
</comment>
<proteinExistence type="predicted"/>
<evidence type="ECO:0000313" key="4">
    <source>
        <dbReference type="Proteomes" id="UP000077857"/>
    </source>
</evidence>
<keyword evidence="3" id="KW-0378">Hydrolase</keyword>
<keyword evidence="3" id="KW-0540">Nuclease</keyword>
<gene>
    <name evidence="3" type="ORF">A1507_19270</name>
</gene>
<dbReference type="Proteomes" id="UP000077857">
    <property type="component" value="Unassembled WGS sequence"/>
</dbReference>
<protein>
    <submittedName>
        <fullName evidence="3">Endonuclease</fullName>
    </submittedName>
</protein>